<reference evidence="1" key="1">
    <citation type="journal article" date="2021" name="Front. Microbiol.">
        <title>Comprehensive Comparative Genomics and Phenotyping of Methylobacterium Species.</title>
        <authorList>
            <person name="Alessa O."/>
            <person name="Ogura Y."/>
            <person name="Fujitani Y."/>
            <person name="Takami H."/>
            <person name="Hayashi T."/>
            <person name="Sahin N."/>
            <person name="Tani A."/>
        </authorList>
    </citation>
    <scope>NUCLEOTIDE SEQUENCE</scope>
    <source>
        <strain evidence="1">DSM 17168</strain>
    </source>
</reference>
<reference evidence="1" key="2">
    <citation type="submission" date="2021-08" db="EMBL/GenBank/DDBJ databases">
        <authorList>
            <person name="Tani A."/>
            <person name="Ola A."/>
            <person name="Ogura Y."/>
            <person name="Katsura K."/>
            <person name="Hayashi T."/>
        </authorList>
    </citation>
    <scope>NUCLEOTIDE SEQUENCE</scope>
    <source>
        <strain evidence="1">DSM 17168</strain>
    </source>
</reference>
<proteinExistence type="predicted"/>
<dbReference type="Proteomes" id="UP001055153">
    <property type="component" value="Unassembled WGS sequence"/>
</dbReference>
<dbReference type="RefSeq" id="WP_238234906.1">
    <property type="nucleotide sequence ID" value="NZ_BPQQ01000022.1"/>
</dbReference>
<organism evidence="1 2">
    <name type="scientific">Methylobacterium isbiliense</name>
    <dbReference type="NCBI Taxonomy" id="315478"/>
    <lineage>
        <taxon>Bacteria</taxon>
        <taxon>Pseudomonadati</taxon>
        <taxon>Pseudomonadota</taxon>
        <taxon>Alphaproteobacteria</taxon>
        <taxon>Hyphomicrobiales</taxon>
        <taxon>Methylobacteriaceae</taxon>
        <taxon>Methylobacterium</taxon>
    </lineage>
</organism>
<accession>A0ABQ4SCB6</accession>
<evidence type="ECO:0000313" key="1">
    <source>
        <dbReference type="EMBL" id="GJE00028.1"/>
    </source>
</evidence>
<evidence type="ECO:0000313" key="2">
    <source>
        <dbReference type="Proteomes" id="UP001055153"/>
    </source>
</evidence>
<keyword evidence="2" id="KW-1185">Reference proteome</keyword>
<dbReference type="EMBL" id="BPQQ01000022">
    <property type="protein sequence ID" value="GJE00028.1"/>
    <property type="molecule type" value="Genomic_DNA"/>
</dbReference>
<protein>
    <submittedName>
        <fullName evidence="1">Uncharacterized protein</fullName>
    </submittedName>
</protein>
<comment type="caution">
    <text evidence="1">The sequence shown here is derived from an EMBL/GenBank/DDBJ whole genome shotgun (WGS) entry which is preliminary data.</text>
</comment>
<gene>
    <name evidence="1" type="ORF">GMJLKIPL_1946</name>
</gene>
<name>A0ABQ4SCB6_9HYPH</name>
<sequence length="95" mass="10846">MAADLRAVMRFTARRGPGGKMWMEGRHRTRRFVLFEGRDGVWTLFERVGHPAPEQDVQPSRRPAPRRMQRELADLGLIEVGDFIEQAGSVEGGER</sequence>